<name>X1SI95_9ZZZZ</name>
<accession>X1SI95</accession>
<gene>
    <name evidence="1" type="ORF">S12H4_20880</name>
</gene>
<proteinExistence type="predicted"/>
<dbReference type="EMBL" id="BARW01010650">
    <property type="protein sequence ID" value="GAI78881.1"/>
    <property type="molecule type" value="Genomic_DNA"/>
</dbReference>
<comment type="caution">
    <text evidence="1">The sequence shown here is derived from an EMBL/GenBank/DDBJ whole genome shotgun (WGS) entry which is preliminary data.</text>
</comment>
<sequence length="74" mass="8526">MVKSMEKVEDEIYNRQYQWIKDNKGREAAEKANYGWGVDTTGKELVVETKIYGHGVLTSRGSSKEDISHNFEPF</sequence>
<reference evidence="1" key="1">
    <citation type="journal article" date="2014" name="Front. Microbiol.">
        <title>High frequency of phylogenetically diverse reductive dehalogenase-homologous genes in deep subseafloor sedimentary metagenomes.</title>
        <authorList>
            <person name="Kawai M."/>
            <person name="Futagami T."/>
            <person name="Toyoda A."/>
            <person name="Takaki Y."/>
            <person name="Nishi S."/>
            <person name="Hori S."/>
            <person name="Arai W."/>
            <person name="Tsubouchi T."/>
            <person name="Morono Y."/>
            <person name="Uchiyama I."/>
            <person name="Ito T."/>
            <person name="Fujiyama A."/>
            <person name="Inagaki F."/>
            <person name="Takami H."/>
        </authorList>
    </citation>
    <scope>NUCLEOTIDE SEQUENCE</scope>
    <source>
        <strain evidence="1">Expedition CK06-06</strain>
    </source>
</reference>
<dbReference type="AlphaFoldDB" id="X1SI95"/>
<evidence type="ECO:0000313" key="1">
    <source>
        <dbReference type="EMBL" id="GAI78881.1"/>
    </source>
</evidence>
<protein>
    <submittedName>
        <fullName evidence="1">Uncharacterized protein</fullName>
    </submittedName>
</protein>
<organism evidence="1">
    <name type="scientific">marine sediment metagenome</name>
    <dbReference type="NCBI Taxonomy" id="412755"/>
    <lineage>
        <taxon>unclassified sequences</taxon>
        <taxon>metagenomes</taxon>
        <taxon>ecological metagenomes</taxon>
    </lineage>
</organism>